<dbReference type="RefSeq" id="WP_377315274.1">
    <property type="nucleotide sequence ID" value="NZ_JBHUIY010000010.1"/>
</dbReference>
<dbReference type="PANTHER" id="PTHR43236:SF1">
    <property type="entry name" value="BLL7220 PROTEIN"/>
    <property type="match status" value="1"/>
</dbReference>
<evidence type="ECO:0000259" key="1">
    <source>
        <dbReference type="Pfam" id="PF06114"/>
    </source>
</evidence>
<protein>
    <submittedName>
        <fullName evidence="2">ImmA/IrrE family metallo-endopeptidase</fullName>
    </submittedName>
</protein>
<dbReference type="PANTHER" id="PTHR43236">
    <property type="entry name" value="ANTITOXIN HIGA1"/>
    <property type="match status" value="1"/>
</dbReference>
<reference evidence="3" key="1">
    <citation type="journal article" date="2019" name="Int. J. Syst. Evol. Microbiol.">
        <title>The Global Catalogue of Microorganisms (GCM) 10K type strain sequencing project: providing services to taxonomists for standard genome sequencing and annotation.</title>
        <authorList>
            <consortium name="The Broad Institute Genomics Platform"/>
            <consortium name="The Broad Institute Genome Sequencing Center for Infectious Disease"/>
            <person name="Wu L."/>
            <person name="Ma J."/>
        </authorList>
    </citation>
    <scope>NUCLEOTIDE SEQUENCE [LARGE SCALE GENOMIC DNA]</scope>
    <source>
        <strain evidence="3">KCTC 15012</strain>
    </source>
</reference>
<feature type="domain" description="IrrE N-terminal-like" evidence="1">
    <location>
        <begin position="346"/>
        <end position="443"/>
    </location>
</feature>
<dbReference type="InterPro" id="IPR010359">
    <property type="entry name" value="IrrE_HExxH"/>
</dbReference>
<dbReference type="Proteomes" id="UP001597296">
    <property type="component" value="Unassembled WGS sequence"/>
</dbReference>
<keyword evidence="3" id="KW-1185">Reference proteome</keyword>
<evidence type="ECO:0000313" key="3">
    <source>
        <dbReference type="Proteomes" id="UP001597296"/>
    </source>
</evidence>
<dbReference type="Gene3D" id="1.10.10.2910">
    <property type="match status" value="1"/>
</dbReference>
<dbReference type="InterPro" id="IPR052345">
    <property type="entry name" value="Rad_response_metalloprotease"/>
</dbReference>
<proteinExistence type="predicted"/>
<sequence length="474" mass="53751">MYTATFDLSIQWRNTAPEGTAFEATEGYASLRLGDKEVWADVHWHWVDLLAFLAENWVFLKMEQTYPVGLRPKMPHLLRCEAETRWKLGEKSGTILETQVEAEEENVFAFEYRHDLACALEGKWVPSVFVLREGNHMMISGDGILIREKYLSVISLLNDLGDKIAERLRQIDDELARLRLAEWEQREKRPFSLELASLVTGASVDFLDEIFSNINAGVNLNDNSPEIQDTVFMAVARMAYGASLSTVSATTILSIVAKTPKCRSQNLRCLQAEAMNKLDNLSSKLSAAEEGRLLAEWARERILLSQQEKKHPDPKALFDRWQVPVHNIGLSHDGVDAMLCWGGEHGPVVIINTGSTRNRKSSGQRAALAHELCHLLFDLENSLPFAEVISGYSDDWVEKRARAFAAEFLFPRRICERYFKNNSVAFFIEKMSSDFDVSTEVVAWQLFRSNIGNTLSTEQKRDIKGFVSNPDVLE</sequence>
<evidence type="ECO:0000313" key="2">
    <source>
        <dbReference type="EMBL" id="MFD2233496.1"/>
    </source>
</evidence>
<gene>
    <name evidence="2" type="ORF">ACFSNB_06735</name>
</gene>
<comment type="caution">
    <text evidence="2">The sequence shown here is derived from an EMBL/GenBank/DDBJ whole genome shotgun (WGS) entry which is preliminary data.</text>
</comment>
<dbReference type="Pfam" id="PF06114">
    <property type="entry name" value="Peptidase_M78"/>
    <property type="match status" value="1"/>
</dbReference>
<organism evidence="2 3">
    <name type="scientific">Phaeospirillum tilakii</name>
    <dbReference type="NCBI Taxonomy" id="741673"/>
    <lineage>
        <taxon>Bacteria</taxon>
        <taxon>Pseudomonadati</taxon>
        <taxon>Pseudomonadota</taxon>
        <taxon>Alphaproteobacteria</taxon>
        <taxon>Rhodospirillales</taxon>
        <taxon>Rhodospirillaceae</taxon>
        <taxon>Phaeospirillum</taxon>
    </lineage>
</organism>
<dbReference type="EMBL" id="JBHUIY010000010">
    <property type="protein sequence ID" value="MFD2233496.1"/>
    <property type="molecule type" value="Genomic_DNA"/>
</dbReference>
<accession>A0ABW5CBA4</accession>
<name>A0ABW5CBA4_9PROT</name>